<evidence type="ECO:0000256" key="1">
    <source>
        <dbReference type="SAM" id="MobiDB-lite"/>
    </source>
</evidence>
<name>A0ABQ7TGF6_PHRPL</name>
<feature type="region of interest" description="Disordered" evidence="1">
    <location>
        <begin position="61"/>
        <end position="95"/>
    </location>
</feature>
<feature type="compositionally biased region" description="Acidic residues" evidence="1">
    <location>
        <begin position="111"/>
        <end position="121"/>
    </location>
</feature>
<feature type="compositionally biased region" description="Basic and acidic residues" evidence="1">
    <location>
        <begin position="65"/>
        <end position="75"/>
    </location>
</feature>
<dbReference type="Proteomes" id="UP000826234">
    <property type="component" value="Unassembled WGS sequence"/>
</dbReference>
<reference evidence="2 3" key="1">
    <citation type="journal article" date="2022" name="Gigascience">
        <title>A chromosome-level genome assembly and annotation of the desert horned lizard, Phrynosoma platyrhinos, provides insight into chromosomal rearrangements among reptiles.</title>
        <authorList>
            <person name="Koochekian N."/>
            <person name="Ascanio A."/>
            <person name="Farleigh K."/>
            <person name="Card D.C."/>
            <person name="Schield D.R."/>
            <person name="Castoe T.A."/>
            <person name="Jezkova T."/>
        </authorList>
    </citation>
    <scope>NUCLEOTIDE SEQUENCE [LARGE SCALE GENOMIC DNA]</scope>
    <source>
        <strain evidence="2">NK-2021</strain>
    </source>
</reference>
<dbReference type="EMBL" id="JAIPUX010000439">
    <property type="protein sequence ID" value="KAH0628830.1"/>
    <property type="molecule type" value="Genomic_DNA"/>
</dbReference>
<sequence>MEDVDQRFYLSSDHFLPLKGVTLPVFGELLQLFAPELPPPDILLNVFLAIAVDNLADGDNINSSKEGEHKDKEAPAEGEQSTENEQKEVKLLPPPHNNNIFHLLFSKVECGEDEAAEEGSEEAGTNLSEDEEEEGDQQSLAESHLDKLEDIPKEKVVPIPDGSSFFCLSKTNP</sequence>
<protein>
    <submittedName>
        <fullName evidence="2">Uncharacterized protein</fullName>
    </submittedName>
</protein>
<feature type="region of interest" description="Disordered" evidence="1">
    <location>
        <begin position="111"/>
        <end position="173"/>
    </location>
</feature>
<feature type="compositionally biased region" description="Basic and acidic residues" evidence="1">
    <location>
        <begin position="143"/>
        <end position="156"/>
    </location>
</feature>
<keyword evidence="3" id="KW-1185">Reference proteome</keyword>
<evidence type="ECO:0000313" key="3">
    <source>
        <dbReference type="Proteomes" id="UP000826234"/>
    </source>
</evidence>
<comment type="caution">
    <text evidence="2">The sequence shown here is derived from an EMBL/GenBank/DDBJ whole genome shotgun (WGS) entry which is preliminary data.</text>
</comment>
<gene>
    <name evidence="2" type="ORF">JD844_010401</name>
</gene>
<accession>A0ABQ7TGF6</accession>
<evidence type="ECO:0000313" key="2">
    <source>
        <dbReference type="EMBL" id="KAH0628830.1"/>
    </source>
</evidence>
<organism evidence="2 3">
    <name type="scientific">Phrynosoma platyrhinos</name>
    <name type="common">Desert horned lizard</name>
    <dbReference type="NCBI Taxonomy" id="52577"/>
    <lineage>
        <taxon>Eukaryota</taxon>
        <taxon>Metazoa</taxon>
        <taxon>Chordata</taxon>
        <taxon>Craniata</taxon>
        <taxon>Vertebrata</taxon>
        <taxon>Euteleostomi</taxon>
        <taxon>Lepidosauria</taxon>
        <taxon>Squamata</taxon>
        <taxon>Bifurcata</taxon>
        <taxon>Unidentata</taxon>
        <taxon>Episquamata</taxon>
        <taxon>Toxicofera</taxon>
        <taxon>Iguania</taxon>
        <taxon>Phrynosomatidae</taxon>
        <taxon>Phrynosomatinae</taxon>
        <taxon>Phrynosoma</taxon>
    </lineage>
</organism>
<proteinExistence type="predicted"/>